<protein>
    <submittedName>
        <fullName evidence="2">Uncharacterized protein</fullName>
    </submittedName>
</protein>
<reference evidence="2 3" key="1">
    <citation type="journal article" date="2014" name="Am. J. Bot.">
        <title>Genome assembly and annotation for red clover (Trifolium pratense; Fabaceae).</title>
        <authorList>
            <person name="Istvanek J."/>
            <person name="Jaros M."/>
            <person name="Krenek A."/>
            <person name="Repkova J."/>
        </authorList>
    </citation>
    <scope>NUCLEOTIDE SEQUENCE [LARGE SCALE GENOMIC DNA]</scope>
    <source>
        <strain evidence="3">cv. Tatra</strain>
        <tissue evidence="2">Young leaves</tissue>
    </source>
</reference>
<gene>
    <name evidence="2" type="ORF">L195_g025574</name>
</gene>
<dbReference type="Proteomes" id="UP000236291">
    <property type="component" value="Unassembled WGS sequence"/>
</dbReference>
<evidence type="ECO:0000313" key="3">
    <source>
        <dbReference type="Proteomes" id="UP000236291"/>
    </source>
</evidence>
<organism evidence="2 3">
    <name type="scientific">Trifolium pratense</name>
    <name type="common">Red clover</name>
    <dbReference type="NCBI Taxonomy" id="57577"/>
    <lineage>
        <taxon>Eukaryota</taxon>
        <taxon>Viridiplantae</taxon>
        <taxon>Streptophyta</taxon>
        <taxon>Embryophyta</taxon>
        <taxon>Tracheophyta</taxon>
        <taxon>Spermatophyta</taxon>
        <taxon>Magnoliopsida</taxon>
        <taxon>eudicotyledons</taxon>
        <taxon>Gunneridae</taxon>
        <taxon>Pentapetalae</taxon>
        <taxon>rosids</taxon>
        <taxon>fabids</taxon>
        <taxon>Fabales</taxon>
        <taxon>Fabaceae</taxon>
        <taxon>Papilionoideae</taxon>
        <taxon>50 kb inversion clade</taxon>
        <taxon>NPAAA clade</taxon>
        <taxon>Hologalegina</taxon>
        <taxon>IRL clade</taxon>
        <taxon>Trifolieae</taxon>
        <taxon>Trifolium</taxon>
    </lineage>
</organism>
<feature type="compositionally biased region" description="Polar residues" evidence="1">
    <location>
        <begin position="1"/>
        <end position="14"/>
    </location>
</feature>
<comment type="caution">
    <text evidence="2">The sequence shown here is derived from an EMBL/GenBank/DDBJ whole genome shotgun (WGS) entry which is preliminary data.</text>
</comment>
<feature type="compositionally biased region" description="Basic and acidic residues" evidence="1">
    <location>
        <begin position="18"/>
        <end position="37"/>
    </location>
</feature>
<accession>A0A2K3NGX9</accession>
<proteinExistence type="predicted"/>
<evidence type="ECO:0000256" key="1">
    <source>
        <dbReference type="SAM" id="MobiDB-lite"/>
    </source>
</evidence>
<reference evidence="2 3" key="2">
    <citation type="journal article" date="2017" name="Front. Plant Sci.">
        <title>Gene Classification and Mining of Molecular Markers Useful in Red Clover (Trifolium pratense) Breeding.</title>
        <authorList>
            <person name="Istvanek J."/>
            <person name="Dluhosova J."/>
            <person name="Dluhos P."/>
            <person name="Patkova L."/>
            <person name="Nedelnik J."/>
            <person name="Repkova J."/>
        </authorList>
    </citation>
    <scope>NUCLEOTIDE SEQUENCE [LARGE SCALE GENOMIC DNA]</scope>
    <source>
        <strain evidence="3">cv. Tatra</strain>
        <tissue evidence="2">Young leaves</tissue>
    </source>
</reference>
<dbReference type="AlphaFoldDB" id="A0A2K3NGX9"/>
<sequence length="157" mass="17309">MAARSPQNLNSFIATPTKKTDKDSEPKPEEKNKKDVDSSAAFPEPGTVPGSSFRMQPQSKISHPYHVIIEGLGSAQNKGIIEEGAADNSDSELRNCSFFQHAGRHPPRQSFINTAGMMLNLNLAWYGHDCYGDETKLLVSETILRKHVSEAGDLFYS</sequence>
<dbReference type="EMBL" id="ASHM01021127">
    <property type="protein sequence ID" value="PNY02269.1"/>
    <property type="molecule type" value="Genomic_DNA"/>
</dbReference>
<evidence type="ECO:0000313" key="2">
    <source>
        <dbReference type="EMBL" id="PNY02269.1"/>
    </source>
</evidence>
<name>A0A2K3NGX9_TRIPR</name>
<feature type="region of interest" description="Disordered" evidence="1">
    <location>
        <begin position="1"/>
        <end position="57"/>
    </location>
</feature>